<dbReference type="Proteomes" id="UP000003022">
    <property type="component" value="Unassembled WGS sequence"/>
</dbReference>
<evidence type="ECO:0000313" key="2">
    <source>
        <dbReference type="EMBL" id="EGG43167.1"/>
    </source>
</evidence>
<evidence type="ECO:0000256" key="1">
    <source>
        <dbReference type="SAM" id="MobiDB-lite"/>
    </source>
</evidence>
<organism evidence="2 3">
    <name type="scientific">Streptomyces griseoaurantiacus M045</name>
    <dbReference type="NCBI Taxonomy" id="996637"/>
    <lineage>
        <taxon>Bacteria</taxon>
        <taxon>Bacillati</taxon>
        <taxon>Actinomycetota</taxon>
        <taxon>Actinomycetes</taxon>
        <taxon>Kitasatosporales</taxon>
        <taxon>Streptomycetaceae</taxon>
        <taxon>Streptomyces</taxon>
        <taxon>Streptomyces aurantiacus group</taxon>
    </lineage>
</organism>
<sequence>MVALSPYTWGSFAVGQVAGETRPGGGNTPVTRNDEGRGGIPGPTLPCVLRITDARSGERTDLPRGLTRVHVHPAGEDTSALRLLLVADVLARALDLDGSPSLTVARVGPELRARADALGIRRAEPEAPPGGRVLHVRGPGRPAPEDGPHLEVAPSGEPSGSPDPTVLRLALLSRPRHLPAEPDTGALSGAERTLARWRRSVAGWAEHPSRPVPAGVRARLRAAWEDDLDLPAALGVLRELDEEGDGAVPPGARFESYAYADRLLGLELTREIGTVY</sequence>
<reference evidence="2 3" key="1">
    <citation type="journal article" date="2011" name="J. Bacteriol.">
        <title>Draft genome sequence of the marine bacterium Streptomyces griseoaurantiacus M045, which produces novel manumycin-type antibiotics with a pABA core component.</title>
        <authorList>
            <person name="Li F."/>
            <person name="Jiang P."/>
            <person name="Zheng H."/>
            <person name="Wang S."/>
            <person name="Zhao G."/>
            <person name="Qin S."/>
            <person name="Liu Z."/>
        </authorList>
    </citation>
    <scope>NUCLEOTIDE SEQUENCE [LARGE SCALE GENOMIC DNA]</scope>
    <source>
        <strain evidence="2 3">M045</strain>
    </source>
</reference>
<protein>
    <recommendedName>
        <fullName evidence="4">Cysteinyl-tRNA synthetase</fullName>
    </recommendedName>
</protein>
<name>F3NTK7_9ACTN</name>
<proteinExistence type="predicted"/>
<dbReference type="Gene3D" id="1.20.120.640">
    <property type="entry name" value="Anticodon-binding domain of a subclass of class I aminoacyl-tRNA synthetases"/>
    <property type="match status" value="1"/>
</dbReference>
<dbReference type="EMBL" id="AEYX01000046">
    <property type="protein sequence ID" value="EGG43167.1"/>
    <property type="molecule type" value="Genomic_DNA"/>
</dbReference>
<keyword evidence="3" id="KW-1185">Reference proteome</keyword>
<feature type="region of interest" description="Disordered" evidence="1">
    <location>
        <begin position="123"/>
        <end position="164"/>
    </location>
</feature>
<dbReference type="STRING" id="996637.SGM_6307"/>
<feature type="region of interest" description="Disordered" evidence="1">
    <location>
        <begin position="17"/>
        <end position="43"/>
    </location>
</feature>
<dbReference type="eggNOG" id="COG0215">
    <property type="taxonomic scope" value="Bacteria"/>
</dbReference>
<dbReference type="AlphaFoldDB" id="F3NTK7"/>
<comment type="caution">
    <text evidence="2">The sequence shown here is derived from an EMBL/GenBank/DDBJ whole genome shotgun (WGS) entry which is preliminary data.</text>
</comment>
<evidence type="ECO:0008006" key="4">
    <source>
        <dbReference type="Google" id="ProtNLM"/>
    </source>
</evidence>
<evidence type="ECO:0000313" key="3">
    <source>
        <dbReference type="Proteomes" id="UP000003022"/>
    </source>
</evidence>
<accession>F3NTK7</accession>
<gene>
    <name evidence="2" type="ORF">SGM_6307</name>
</gene>